<gene>
    <name evidence="4" type="ORF">E4665_12550</name>
</gene>
<dbReference type="InterPro" id="IPR001650">
    <property type="entry name" value="Helicase_C-like"/>
</dbReference>
<dbReference type="AlphaFoldDB" id="A0A4Z0GMX1"/>
<dbReference type="Gene3D" id="3.40.50.10810">
    <property type="entry name" value="Tandem AAA-ATPase domain"/>
    <property type="match status" value="1"/>
</dbReference>
<dbReference type="SMART" id="SM00487">
    <property type="entry name" value="DEXDc"/>
    <property type="match status" value="1"/>
</dbReference>
<keyword evidence="1" id="KW-0378">Hydrolase</keyword>
<dbReference type="InterPro" id="IPR027417">
    <property type="entry name" value="P-loop_NTPase"/>
</dbReference>
<dbReference type="Pfam" id="PF00271">
    <property type="entry name" value="Helicase_C"/>
    <property type="match status" value="1"/>
</dbReference>
<dbReference type="Pfam" id="PF00176">
    <property type="entry name" value="SNF2-rel_dom"/>
    <property type="match status" value="1"/>
</dbReference>
<dbReference type="InterPro" id="IPR022138">
    <property type="entry name" value="DUF3670"/>
</dbReference>
<accession>A0A4Z0GMX1</accession>
<dbReference type="RefSeq" id="WP_135349138.1">
    <property type="nucleotide sequence ID" value="NZ_SRJD01000015.1"/>
</dbReference>
<name>A0A4Z0GMX1_9BACL</name>
<dbReference type="PROSITE" id="PS51192">
    <property type="entry name" value="HELICASE_ATP_BIND_1"/>
    <property type="match status" value="1"/>
</dbReference>
<comment type="caution">
    <text evidence="4">The sequence shown here is derived from an EMBL/GenBank/DDBJ whole genome shotgun (WGS) entry which is preliminary data.</text>
</comment>
<dbReference type="GO" id="GO:0004386">
    <property type="term" value="F:helicase activity"/>
    <property type="evidence" value="ECO:0007669"/>
    <property type="project" value="UniProtKB-KW"/>
</dbReference>
<evidence type="ECO:0000259" key="2">
    <source>
        <dbReference type="PROSITE" id="PS51192"/>
    </source>
</evidence>
<dbReference type="CDD" id="cd18793">
    <property type="entry name" value="SF2_C_SNF"/>
    <property type="match status" value="1"/>
</dbReference>
<dbReference type="EMBL" id="SRJD01000015">
    <property type="protein sequence ID" value="TGA97223.1"/>
    <property type="molecule type" value="Genomic_DNA"/>
</dbReference>
<dbReference type="InterPro" id="IPR014001">
    <property type="entry name" value="Helicase_ATP-bd"/>
</dbReference>
<dbReference type="FunFam" id="3.40.50.300:FF:000533">
    <property type="entry name" value="Helicase, Snf2 family"/>
    <property type="match status" value="1"/>
</dbReference>
<dbReference type="CDD" id="cd18012">
    <property type="entry name" value="DEXQc_arch_SWI2_SNF2"/>
    <property type="match status" value="1"/>
</dbReference>
<feature type="domain" description="Helicase ATP-binding" evidence="2">
    <location>
        <begin position="555"/>
        <end position="725"/>
    </location>
</feature>
<evidence type="ECO:0000313" key="5">
    <source>
        <dbReference type="Proteomes" id="UP000298347"/>
    </source>
</evidence>
<dbReference type="GO" id="GO:0005524">
    <property type="term" value="F:ATP binding"/>
    <property type="evidence" value="ECO:0007669"/>
    <property type="project" value="InterPro"/>
</dbReference>
<evidence type="ECO:0000313" key="4">
    <source>
        <dbReference type="EMBL" id="TGA97223.1"/>
    </source>
</evidence>
<keyword evidence="5" id="KW-1185">Reference proteome</keyword>
<dbReference type="SUPFAM" id="SSF52540">
    <property type="entry name" value="P-loop containing nucleoside triphosphate hydrolases"/>
    <property type="match status" value="2"/>
</dbReference>
<organism evidence="4 5">
    <name type="scientific">Sporolactobacillus shoreae</name>
    <dbReference type="NCBI Taxonomy" id="1465501"/>
    <lineage>
        <taxon>Bacteria</taxon>
        <taxon>Bacillati</taxon>
        <taxon>Bacillota</taxon>
        <taxon>Bacilli</taxon>
        <taxon>Bacillales</taxon>
        <taxon>Sporolactobacillaceae</taxon>
        <taxon>Sporolactobacillus</taxon>
    </lineage>
</organism>
<dbReference type="Proteomes" id="UP000298347">
    <property type="component" value="Unassembled WGS sequence"/>
</dbReference>
<keyword evidence="4" id="KW-0547">Nucleotide-binding</keyword>
<dbReference type="InterPro" id="IPR049730">
    <property type="entry name" value="SNF2/RAD54-like_C"/>
</dbReference>
<dbReference type="InterPro" id="IPR000330">
    <property type="entry name" value="SNF2_N"/>
</dbReference>
<dbReference type="SMART" id="SM00490">
    <property type="entry name" value="HELICc"/>
    <property type="match status" value="1"/>
</dbReference>
<reference evidence="4 5" key="1">
    <citation type="journal article" date="2015" name="Int. J. Syst. Evol. Microbiol.">
        <title>Sporolactobacillus shoreae sp. nov. and Sporolactobacillus spathodeae sp. nov., two spore-forming lactic acid bacteria isolated from tree barks in Thailand.</title>
        <authorList>
            <person name="Thamacharoensuk T."/>
            <person name="Kitahara M."/>
            <person name="Ohkuma M."/>
            <person name="Thongchul N."/>
            <person name="Tanasupawat S."/>
        </authorList>
    </citation>
    <scope>NUCLEOTIDE SEQUENCE [LARGE SCALE GENOMIC DNA]</scope>
    <source>
        <strain evidence="4 5">BK92</strain>
    </source>
</reference>
<dbReference type="Pfam" id="PF12419">
    <property type="entry name" value="DUF3670"/>
    <property type="match status" value="1"/>
</dbReference>
<evidence type="ECO:0000259" key="3">
    <source>
        <dbReference type="PROSITE" id="PS51194"/>
    </source>
</evidence>
<protein>
    <submittedName>
        <fullName evidence="4">DEAD/DEAH box helicase</fullName>
    </submittedName>
</protein>
<dbReference type="PANTHER" id="PTHR10799">
    <property type="entry name" value="SNF2/RAD54 HELICASE FAMILY"/>
    <property type="match status" value="1"/>
</dbReference>
<dbReference type="Gene3D" id="3.40.50.300">
    <property type="entry name" value="P-loop containing nucleotide triphosphate hydrolases"/>
    <property type="match status" value="1"/>
</dbReference>
<keyword evidence="4" id="KW-0347">Helicase</keyword>
<feature type="domain" description="Helicase C-terminal" evidence="3">
    <location>
        <begin position="850"/>
        <end position="1016"/>
    </location>
</feature>
<dbReference type="PROSITE" id="PS51194">
    <property type="entry name" value="HELICASE_CTER"/>
    <property type="match status" value="1"/>
</dbReference>
<sequence length="1023" mass="117219">MNRYLQITFVPHIEKGWNFYIWLTDEEGNNLPFPGDVSGKGPIPEWLGDLSPYRYFRSSAQFAGDAGDFPVSGALMPMNSAFKLMRDRVLDDGDIRAGRTFQWFGRIADALKVLLENGQFYPFFYHLERGKHEHCYFCEWMPDIQTLDKSGLFADWLGSLPHLSFSISDLQDEKVRQWLYLLIIFWTNTLVHDTALSVIPQLENKPAAGLIEANNPSGSVPEKNIPFHSSGEPWVTTANPLKVQEMNQLEREIGDWTHPVSSHNPQALTSALLAFRKARMEQQFSPEQMKIILDPADPDDPFSKDAVWEYETVVEGWKNARRTEWSLEKLQSRSPLGRNSWLEERINRLTGEVPDHILNFLAGKAGRLITSEELSDLFQYRNELGAVSVSLSLPDNLDVKESDDLVAIDLNIRSEDENQRSLFSLSSLINYDWRIAVGDIQLSVSEFRQLVSENQSFIRHEGEWIHLPMKRMVKAFTEMGGVMEIFDKKPSVAGALRLDALTHKKRNKLIKVHLERGLDDYLNHIINKPSKIIPVPEGFSGQLRPYQKKGFTWLANLRHQRVGGCLADDMGLGKTVQAIAYLDHCKTLPAEPVPERMFQGPALVICPTSLVANWNHEFRTFSPELDIYTHHGASRLHGQLLEERLRSSDVMVTSYAIFTKESEALKQIYWKSVILDEAQAIKNPHAQKTRAIRTISSAHRLVLTGTPIENRLEELWSIMDFLNPGYLGSLERFRKQFIGPVEKKSSRSKTGELTKIIRPFILRREKTDRRIIQDLPDKFETKKTCFLSKDQASLYQTVVNRLTQSVGTSSGIKRKGMILSALTKLKQVCDHPALVLGKEGEQKKSGKMDLFYDLLEPLFDRNEKVLVFTQYVQMGQQLLQETRKRHPDADVFFLHGSLSAEQREKLIQRFQSGVRKKTLFILSLKAGGVGINLTAAGYVFHYDRWWNPAVEEQATDRAYRIGQERNVHVYKLICEGTLEERIDLLIERKKKLQRQILGQGDGWLTEMSDQEIFDLIKLREGVI</sequence>
<dbReference type="GO" id="GO:0016787">
    <property type="term" value="F:hydrolase activity"/>
    <property type="evidence" value="ECO:0007669"/>
    <property type="project" value="UniProtKB-KW"/>
</dbReference>
<evidence type="ECO:0000256" key="1">
    <source>
        <dbReference type="ARBA" id="ARBA00022801"/>
    </source>
</evidence>
<proteinExistence type="predicted"/>
<dbReference type="InterPro" id="IPR038718">
    <property type="entry name" value="SNF2-like_sf"/>
</dbReference>
<keyword evidence="4" id="KW-0067">ATP-binding</keyword>
<dbReference type="OrthoDB" id="9760715at2"/>